<feature type="domain" description="Lysidine-tRNA(Ile) synthetase C-terminal" evidence="9">
    <location>
        <begin position="381"/>
        <end position="456"/>
    </location>
</feature>
<dbReference type="EMBL" id="SLUN01000007">
    <property type="protein sequence ID" value="TCL71607.1"/>
    <property type="molecule type" value="Genomic_DNA"/>
</dbReference>
<gene>
    <name evidence="8" type="primary">tilS</name>
    <name evidence="10" type="ORF">EDC14_100769</name>
</gene>
<protein>
    <recommendedName>
        <fullName evidence="8">tRNA(Ile)-lysidine synthase</fullName>
        <ecNumber evidence="8">6.3.4.19</ecNumber>
    </recommendedName>
    <alternativeName>
        <fullName evidence="8">tRNA(Ile)-2-lysyl-cytidine synthase</fullName>
    </alternativeName>
    <alternativeName>
        <fullName evidence="8">tRNA(Ile)-lysidine synthetase</fullName>
    </alternativeName>
</protein>
<comment type="subcellular location">
    <subcellularLocation>
        <location evidence="1 8">Cytoplasm</location>
    </subcellularLocation>
</comment>
<proteinExistence type="inferred from homology"/>
<dbReference type="InterPro" id="IPR011063">
    <property type="entry name" value="TilS/TtcA_N"/>
</dbReference>
<keyword evidence="3 8" id="KW-0436">Ligase</keyword>
<dbReference type="EC" id="6.3.4.19" evidence="8"/>
<dbReference type="InterPro" id="IPR014729">
    <property type="entry name" value="Rossmann-like_a/b/a_fold"/>
</dbReference>
<dbReference type="InterPro" id="IPR012094">
    <property type="entry name" value="tRNA_Ile_lys_synt"/>
</dbReference>
<dbReference type="InterPro" id="IPR012796">
    <property type="entry name" value="Lysidine-tRNA-synth_C"/>
</dbReference>
<dbReference type="GO" id="GO:0005737">
    <property type="term" value="C:cytoplasm"/>
    <property type="evidence" value="ECO:0007669"/>
    <property type="project" value="UniProtKB-SubCell"/>
</dbReference>
<keyword evidence="2 8" id="KW-0963">Cytoplasm</keyword>
<dbReference type="NCBIfam" id="TIGR02433">
    <property type="entry name" value="lysidine_TilS_C"/>
    <property type="match status" value="1"/>
</dbReference>
<dbReference type="GO" id="GO:0005524">
    <property type="term" value="F:ATP binding"/>
    <property type="evidence" value="ECO:0007669"/>
    <property type="project" value="UniProtKB-UniRule"/>
</dbReference>
<reference evidence="10 11" key="1">
    <citation type="submission" date="2019-03" db="EMBL/GenBank/DDBJ databases">
        <title>Genomic Encyclopedia of Type Strains, Phase IV (KMG-IV): sequencing the most valuable type-strain genomes for metagenomic binning, comparative biology and taxonomic classification.</title>
        <authorList>
            <person name="Goeker M."/>
        </authorList>
    </citation>
    <scope>NUCLEOTIDE SEQUENCE [LARGE SCALE GENOMIC DNA]</scope>
    <source>
        <strain evidence="10 11">LX-B</strain>
    </source>
</reference>
<dbReference type="Pfam" id="PF11734">
    <property type="entry name" value="TilS_C"/>
    <property type="match status" value="1"/>
</dbReference>
<evidence type="ECO:0000256" key="5">
    <source>
        <dbReference type="ARBA" id="ARBA00022741"/>
    </source>
</evidence>
<dbReference type="HAMAP" id="MF_01161">
    <property type="entry name" value="tRNA_Ile_lys_synt"/>
    <property type="match status" value="1"/>
</dbReference>
<dbReference type="Proteomes" id="UP000295008">
    <property type="component" value="Unassembled WGS sequence"/>
</dbReference>
<evidence type="ECO:0000256" key="3">
    <source>
        <dbReference type="ARBA" id="ARBA00022598"/>
    </source>
</evidence>
<evidence type="ECO:0000256" key="7">
    <source>
        <dbReference type="ARBA" id="ARBA00048539"/>
    </source>
</evidence>
<sequence>MLEQLRQTIQEYRLIEPGERIILGFSGGVDSLSLLHALRSLTELRLELWAVYINHSLRPAENRLEEALLREVGARFGVRTQEFVIDVPGRLREKPQSLQLFAREERYRIFREFQKEIGAAKVALAHHRDDQVETVLYRFLRGTGLDGLAGIPVRRDGIFIRPLLEVSRRQILEYARLNGLEWIEDSSNKKTVYRRNRIRLELLPQLETEYNPRLRDAVVRLADLAGEHRQYMEAEVERLAPAVAVRDGERLGIRLAAFLELHPYLQYYFLKKMIGAAGSERPIESAPLLRLRERLNREGTAFKRGDLLKGVSAYLENGVVFLGTAPAALPFDGRVSPVAAPGRTALGDGRELWIESGRLPQNVSIPKDEIYVDPAKLRLPLRVRFWRPGDAFRPFGAPGTQKLHDFFINQKLARAQRTRIPLLVTADDRIVWVIGYRAADDFKVDDRQAMVWRIAIKPLRNG</sequence>
<comment type="function">
    <text evidence="8">Ligates lysine onto the cytidine present at position 34 of the AUA codon-specific tRNA(Ile) that contains the anticodon CAU, in an ATP-dependent manner. Cytidine is converted to lysidine, thus changing the amino acid specificity of the tRNA from methionine to isoleucine.</text>
</comment>
<keyword evidence="11" id="KW-1185">Reference proteome</keyword>
<organism evidence="10 11">
    <name type="scientific">Hydrogenispora ethanolica</name>
    <dbReference type="NCBI Taxonomy" id="1082276"/>
    <lineage>
        <taxon>Bacteria</taxon>
        <taxon>Bacillati</taxon>
        <taxon>Bacillota</taxon>
        <taxon>Hydrogenispora</taxon>
    </lineage>
</organism>
<dbReference type="GO" id="GO:0032267">
    <property type="term" value="F:tRNA(Ile)-lysidine synthase activity"/>
    <property type="evidence" value="ECO:0007669"/>
    <property type="project" value="UniProtKB-EC"/>
</dbReference>
<dbReference type="SUPFAM" id="SSF56037">
    <property type="entry name" value="PheT/TilS domain"/>
    <property type="match status" value="1"/>
</dbReference>
<keyword evidence="5 8" id="KW-0547">Nucleotide-binding</keyword>
<evidence type="ECO:0000256" key="1">
    <source>
        <dbReference type="ARBA" id="ARBA00004496"/>
    </source>
</evidence>
<dbReference type="SMART" id="SM00977">
    <property type="entry name" value="TilS_C"/>
    <property type="match status" value="1"/>
</dbReference>
<feature type="binding site" evidence="8">
    <location>
        <begin position="26"/>
        <end position="31"/>
    </location>
    <ligand>
        <name>ATP</name>
        <dbReference type="ChEBI" id="CHEBI:30616"/>
    </ligand>
</feature>
<evidence type="ECO:0000256" key="6">
    <source>
        <dbReference type="ARBA" id="ARBA00022840"/>
    </source>
</evidence>
<dbReference type="GO" id="GO:0006400">
    <property type="term" value="P:tRNA modification"/>
    <property type="evidence" value="ECO:0007669"/>
    <property type="project" value="UniProtKB-UniRule"/>
</dbReference>
<dbReference type="NCBIfam" id="TIGR02432">
    <property type="entry name" value="lysidine_TilS_N"/>
    <property type="match status" value="1"/>
</dbReference>
<dbReference type="Gene3D" id="3.40.50.620">
    <property type="entry name" value="HUPs"/>
    <property type="match status" value="1"/>
</dbReference>
<accession>A0A4V2QFE3</accession>
<evidence type="ECO:0000256" key="8">
    <source>
        <dbReference type="HAMAP-Rule" id="MF_01161"/>
    </source>
</evidence>
<comment type="caution">
    <text evidence="10">The sequence shown here is derived from an EMBL/GenBank/DDBJ whole genome shotgun (WGS) entry which is preliminary data.</text>
</comment>
<evidence type="ECO:0000259" key="9">
    <source>
        <dbReference type="SMART" id="SM00977"/>
    </source>
</evidence>
<comment type="catalytic activity">
    <reaction evidence="7 8">
        <text>cytidine(34) in tRNA(Ile2) + L-lysine + ATP = lysidine(34) in tRNA(Ile2) + AMP + diphosphate + H(+)</text>
        <dbReference type="Rhea" id="RHEA:43744"/>
        <dbReference type="Rhea" id="RHEA-COMP:10625"/>
        <dbReference type="Rhea" id="RHEA-COMP:10670"/>
        <dbReference type="ChEBI" id="CHEBI:15378"/>
        <dbReference type="ChEBI" id="CHEBI:30616"/>
        <dbReference type="ChEBI" id="CHEBI:32551"/>
        <dbReference type="ChEBI" id="CHEBI:33019"/>
        <dbReference type="ChEBI" id="CHEBI:82748"/>
        <dbReference type="ChEBI" id="CHEBI:83665"/>
        <dbReference type="ChEBI" id="CHEBI:456215"/>
        <dbReference type="EC" id="6.3.4.19"/>
    </reaction>
</comment>
<comment type="similarity">
    <text evidence="8">Belongs to the tRNA(Ile)-lysidine synthase family.</text>
</comment>
<dbReference type="InterPro" id="IPR012795">
    <property type="entry name" value="tRNA_Ile_lys_synt_N"/>
</dbReference>
<dbReference type="SUPFAM" id="SSF82829">
    <property type="entry name" value="MesJ substrate recognition domain-like"/>
    <property type="match status" value="1"/>
</dbReference>
<dbReference type="RefSeq" id="WP_132013751.1">
    <property type="nucleotide sequence ID" value="NZ_SLUN01000007.1"/>
</dbReference>
<evidence type="ECO:0000256" key="4">
    <source>
        <dbReference type="ARBA" id="ARBA00022694"/>
    </source>
</evidence>
<evidence type="ECO:0000313" key="10">
    <source>
        <dbReference type="EMBL" id="TCL71607.1"/>
    </source>
</evidence>
<dbReference type="Pfam" id="PF01171">
    <property type="entry name" value="ATP_bind_3"/>
    <property type="match status" value="1"/>
</dbReference>
<evidence type="ECO:0000256" key="2">
    <source>
        <dbReference type="ARBA" id="ARBA00022490"/>
    </source>
</evidence>
<keyword evidence="4 8" id="KW-0819">tRNA processing</keyword>
<dbReference type="AlphaFoldDB" id="A0A4V2QFE3"/>
<name>A0A4V2QFE3_HYDET</name>
<dbReference type="OrthoDB" id="9807403at2"/>
<dbReference type="CDD" id="cd01992">
    <property type="entry name" value="TilS_N"/>
    <property type="match status" value="1"/>
</dbReference>
<dbReference type="PANTHER" id="PTHR43033:SF1">
    <property type="entry name" value="TRNA(ILE)-LYSIDINE SYNTHASE-RELATED"/>
    <property type="match status" value="1"/>
</dbReference>
<dbReference type="SUPFAM" id="SSF52402">
    <property type="entry name" value="Adenine nucleotide alpha hydrolases-like"/>
    <property type="match status" value="1"/>
</dbReference>
<comment type="domain">
    <text evidence="8">The N-terminal region contains the highly conserved SGGXDS motif, predicted to be a P-loop motif involved in ATP binding.</text>
</comment>
<keyword evidence="6 8" id="KW-0067">ATP-binding</keyword>
<dbReference type="PANTHER" id="PTHR43033">
    <property type="entry name" value="TRNA(ILE)-LYSIDINE SYNTHASE-RELATED"/>
    <property type="match status" value="1"/>
</dbReference>
<evidence type="ECO:0000313" key="11">
    <source>
        <dbReference type="Proteomes" id="UP000295008"/>
    </source>
</evidence>